<evidence type="ECO:0000259" key="1">
    <source>
        <dbReference type="Pfam" id="PF02036"/>
    </source>
</evidence>
<comment type="caution">
    <text evidence="2">The sequence shown here is derived from an EMBL/GenBank/DDBJ whole genome shotgun (WGS) entry which is preliminary data.</text>
</comment>
<protein>
    <submittedName>
        <fullName evidence="2">Oleate-induced peroxisomal protein</fullName>
    </submittedName>
</protein>
<dbReference type="InterPro" id="IPR003033">
    <property type="entry name" value="SCP2_sterol-bd_dom"/>
</dbReference>
<dbReference type="Gene3D" id="3.30.1050.10">
    <property type="entry name" value="SCP2 sterol-binding domain"/>
    <property type="match status" value="1"/>
</dbReference>
<proteinExistence type="predicted"/>
<dbReference type="SUPFAM" id="SSF55718">
    <property type="entry name" value="SCP-like"/>
    <property type="match status" value="1"/>
</dbReference>
<feature type="domain" description="SCP2" evidence="1">
    <location>
        <begin position="16"/>
        <end position="116"/>
    </location>
</feature>
<reference evidence="2 3" key="1">
    <citation type="submission" date="2022-09" db="EMBL/GenBank/DDBJ databases">
        <authorList>
            <person name="Palmer J.M."/>
        </authorList>
    </citation>
    <scope>NUCLEOTIDE SEQUENCE [LARGE SCALE GENOMIC DNA]</scope>
    <source>
        <strain evidence="2 3">DSM 7382</strain>
    </source>
</reference>
<name>A0AAW0FUN5_9APHY</name>
<dbReference type="GO" id="GO:0005829">
    <property type="term" value="C:cytosol"/>
    <property type="evidence" value="ECO:0007669"/>
    <property type="project" value="TreeGrafter"/>
</dbReference>
<dbReference type="AlphaFoldDB" id="A0AAW0FUN5"/>
<gene>
    <name evidence="2" type="primary">POX18</name>
    <name evidence="2" type="ORF">QCA50_012020</name>
</gene>
<sequence>MSDLAADGFQASPFFKELHDGLADNKIKQKAIASVKAVIVITLKNKEGKDQSWILDLKNDGTVKKIDGSLPKSDVQLLLKDVDFVKLANGKANGQKLFMNGKLKVKGNMMKATAIESGFLIYRKNLFENRGASLQTWDRLSPTSLQKKS</sequence>
<evidence type="ECO:0000313" key="2">
    <source>
        <dbReference type="EMBL" id="KAK7684778.1"/>
    </source>
</evidence>
<evidence type="ECO:0000313" key="3">
    <source>
        <dbReference type="Proteomes" id="UP001385951"/>
    </source>
</evidence>
<dbReference type="Proteomes" id="UP001385951">
    <property type="component" value="Unassembled WGS sequence"/>
</dbReference>
<organism evidence="2 3">
    <name type="scientific">Cerrena zonata</name>
    <dbReference type="NCBI Taxonomy" id="2478898"/>
    <lineage>
        <taxon>Eukaryota</taxon>
        <taxon>Fungi</taxon>
        <taxon>Dikarya</taxon>
        <taxon>Basidiomycota</taxon>
        <taxon>Agaricomycotina</taxon>
        <taxon>Agaricomycetes</taxon>
        <taxon>Polyporales</taxon>
        <taxon>Cerrenaceae</taxon>
        <taxon>Cerrena</taxon>
    </lineage>
</organism>
<keyword evidence="3" id="KW-1185">Reference proteome</keyword>
<accession>A0AAW0FUN5</accession>
<dbReference type="EMBL" id="JASBNA010000023">
    <property type="protein sequence ID" value="KAK7684778.1"/>
    <property type="molecule type" value="Genomic_DNA"/>
</dbReference>
<dbReference type="Pfam" id="PF02036">
    <property type="entry name" value="SCP2"/>
    <property type="match status" value="1"/>
</dbReference>
<dbReference type="InterPro" id="IPR036527">
    <property type="entry name" value="SCP2_sterol-bd_dom_sf"/>
</dbReference>
<dbReference type="PANTHER" id="PTHR10094">
    <property type="entry name" value="STEROL CARRIER PROTEIN 2 SCP-2 FAMILY PROTEIN"/>
    <property type="match status" value="1"/>
</dbReference>
<dbReference type="PANTHER" id="PTHR10094:SF25">
    <property type="entry name" value="SCP2 STEROL-BINDING DOMAIN-CONTAINING PROTEIN 1"/>
    <property type="match status" value="1"/>
</dbReference>